<gene>
    <name evidence="3" type="ORF">KHB02_002495</name>
    <name evidence="2" type="ORF">KHB02_30125</name>
</gene>
<reference evidence="2" key="1">
    <citation type="submission" date="2021-05" db="EMBL/GenBank/DDBJ databases">
        <title>Novel Bacillus species.</title>
        <authorList>
            <person name="Liu G."/>
        </authorList>
    </citation>
    <scope>NUCLEOTIDE SEQUENCE</scope>
    <source>
        <strain evidence="2 4">FJAT-50051</strain>
    </source>
</reference>
<dbReference type="PANTHER" id="PTHR10587:SF137">
    <property type="entry name" value="4-DEOXY-4-FORMAMIDO-L-ARABINOSE-PHOSPHOUNDECAPRENOL DEFORMYLASE ARND-RELATED"/>
    <property type="match status" value="1"/>
</dbReference>
<dbReference type="RefSeq" id="WP_213145487.1">
    <property type="nucleotide sequence ID" value="NZ_JAGYPE020000002.1"/>
</dbReference>
<dbReference type="Pfam" id="PF01522">
    <property type="entry name" value="Polysacc_deac_1"/>
    <property type="match status" value="1"/>
</dbReference>
<proteinExistence type="predicted"/>
<evidence type="ECO:0000259" key="1">
    <source>
        <dbReference type="PROSITE" id="PS51677"/>
    </source>
</evidence>
<evidence type="ECO:0000313" key="2">
    <source>
        <dbReference type="EMBL" id="MBS4185647.1"/>
    </source>
</evidence>
<dbReference type="InterPro" id="IPR002509">
    <property type="entry name" value="NODB_dom"/>
</dbReference>
<dbReference type="InterPro" id="IPR011330">
    <property type="entry name" value="Glyco_hydro/deAcase_b/a-brl"/>
</dbReference>
<name>A0A942YBF9_9BACI</name>
<dbReference type="PANTHER" id="PTHR10587">
    <property type="entry name" value="GLYCOSYL TRANSFERASE-RELATED"/>
    <property type="match status" value="1"/>
</dbReference>
<dbReference type="Proteomes" id="UP000677265">
    <property type="component" value="Unassembled WGS sequence"/>
</dbReference>
<dbReference type="Gene3D" id="3.20.20.370">
    <property type="entry name" value="Glycoside hydrolase/deacetylase"/>
    <property type="match status" value="1"/>
</dbReference>
<sequence>MFNIVLLICSFLFIYWLIPYVLTAGFGIGVLKRKYASEKIAFTFDDGPNPIYTPQLLDLLKINNIKATFFVVASKAEQYPELIERMQAEGHLIGIHNYIHKSNWIMDPWMVRRQLDKSASVIERITGERPIYYRPPWGLLNVFDFFLLKRYKIILWSLMAEDWRSKGGSEKVEKRLLHGMKNGDVILLHDCGKTIGADEEAPVNTIHALKAVFKEVSSRGISCVRIDQI</sequence>
<keyword evidence="4" id="KW-1185">Reference proteome</keyword>
<accession>A0A942YBF9</accession>
<dbReference type="GO" id="GO:0005975">
    <property type="term" value="P:carbohydrate metabolic process"/>
    <property type="evidence" value="ECO:0007669"/>
    <property type="project" value="InterPro"/>
</dbReference>
<evidence type="ECO:0000313" key="4">
    <source>
        <dbReference type="Proteomes" id="UP000677265"/>
    </source>
</evidence>
<dbReference type="EMBL" id="JAGYPE010000006">
    <property type="protein sequence ID" value="MBS4185647.1"/>
    <property type="molecule type" value="Genomic_DNA"/>
</dbReference>
<evidence type="ECO:0000313" key="3">
    <source>
        <dbReference type="EMBL" id="MCH6264399.1"/>
    </source>
</evidence>
<dbReference type="GO" id="GO:0016810">
    <property type="term" value="F:hydrolase activity, acting on carbon-nitrogen (but not peptide) bonds"/>
    <property type="evidence" value="ECO:0007669"/>
    <property type="project" value="InterPro"/>
</dbReference>
<feature type="domain" description="NodB homology" evidence="1">
    <location>
        <begin position="38"/>
        <end position="217"/>
    </location>
</feature>
<dbReference type="EMBL" id="JAGYPE020000002">
    <property type="protein sequence ID" value="MCH6264399.1"/>
    <property type="molecule type" value="Genomic_DNA"/>
</dbReference>
<dbReference type="PROSITE" id="PS51677">
    <property type="entry name" value="NODB"/>
    <property type="match status" value="1"/>
</dbReference>
<dbReference type="SUPFAM" id="SSF88713">
    <property type="entry name" value="Glycoside hydrolase/deacetylase"/>
    <property type="match status" value="1"/>
</dbReference>
<dbReference type="AlphaFoldDB" id="A0A942YBF9"/>
<organism evidence="2">
    <name type="scientific">Neobacillus citreus</name>
    <dbReference type="NCBI Taxonomy" id="2833578"/>
    <lineage>
        <taxon>Bacteria</taxon>
        <taxon>Bacillati</taxon>
        <taxon>Bacillota</taxon>
        <taxon>Bacilli</taxon>
        <taxon>Bacillales</taxon>
        <taxon>Bacillaceae</taxon>
        <taxon>Neobacillus</taxon>
    </lineage>
</organism>
<dbReference type="InterPro" id="IPR050248">
    <property type="entry name" value="Polysacc_deacetylase_ArnD"/>
</dbReference>
<dbReference type="CDD" id="cd10959">
    <property type="entry name" value="CE4_NodB_like_3"/>
    <property type="match status" value="1"/>
</dbReference>
<comment type="caution">
    <text evidence="2">The sequence shown here is derived from an EMBL/GenBank/DDBJ whole genome shotgun (WGS) entry which is preliminary data.</text>
</comment>
<protein>
    <submittedName>
        <fullName evidence="2">Polysaccharide deacetylase family protein</fullName>
    </submittedName>
</protein>